<dbReference type="RefSeq" id="WP_348386710.1">
    <property type="nucleotide sequence ID" value="NZ_CP134146.1"/>
</dbReference>
<dbReference type="Proteomes" id="UP001248581">
    <property type="component" value="Chromosome"/>
</dbReference>
<keyword evidence="2" id="KW-1185">Reference proteome</keyword>
<organism evidence="1 2">
    <name type="scientific">Thalassotalea nanhaiensis</name>
    <dbReference type="NCBI Taxonomy" id="3065648"/>
    <lineage>
        <taxon>Bacteria</taxon>
        <taxon>Pseudomonadati</taxon>
        <taxon>Pseudomonadota</taxon>
        <taxon>Gammaproteobacteria</taxon>
        <taxon>Alteromonadales</taxon>
        <taxon>Colwelliaceae</taxon>
        <taxon>Thalassotalea</taxon>
    </lineage>
</organism>
<name>A0ABY9TGJ2_9GAMM</name>
<gene>
    <name evidence="1" type="ORF">RI845_13615</name>
</gene>
<dbReference type="EMBL" id="CP134146">
    <property type="protein sequence ID" value="WNC67551.1"/>
    <property type="molecule type" value="Genomic_DNA"/>
</dbReference>
<evidence type="ECO:0000313" key="2">
    <source>
        <dbReference type="Proteomes" id="UP001248581"/>
    </source>
</evidence>
<proteinExistence type="predicted"/>
<protein>
    <submittedName>
        <fullName evidence="1">Uncharacterized protein</fullName>
    </submittedName>
</protein>
<evidence type="ECO:0000313" key="1">
    <source>
        <dbReference type="EMBL" id="WNC67551.1"/>
    </source>
</evidence>
<sequence>MILDKQTELAIQQLKALLEVFAYSDVSIDIGQIILSLIKADDCAVGQEYKVNLDMVDDESLRALVLILLCLLSTELTVANLFSCKFISDLKQQHYSF</sequence>
<reference evidence="2" key="1">
    <citation type="submission" date="2023-09" db="EMBL/GenBank/DDBJ databases">
        <authorList>
            <person name="Li S."/>
            <person name="Li X."/>
            <person name="Zhang C."/>
            <person name="Zhao Z."/>
        </authorList>
    </citation>
    <scope>NUCLEOTIDE SEQUENCE [LARGE SCALE GENOMIC DNA]</scope>
    <source>
        <strain evidence="2">SQ345</strain>
    </source>
</reference>
<accession>A0ABY9TGJ2</accession>